<keyword evidence="2 9" id="KW-1003">Cell membrane</keyword>
<evidence type="ECO:0000256" key="9">
    <source>
        <dbReference type="HAMAP-Rule" id="MF_00911"/>
    </source>
</evidence>
<evidence type="ECO:0000259" key="11">
    <source>
        <dbReference type="PROSITE" id="PS51779"/>
    </source>
</evidence>
<dbReference type="AlphaFoldDB" id="A0A6I3KNY4"/>
<feature type="region of interest" description="Disordered" evidence="10">
    <location>
        <begin position="1"/>
        <end position="31"/>
    </location>
</feature>
<keyword evidence="13" id="KW-1185">Reference proteome</keyword>
<dbReference type="Gene3D" id="3.40.50.11690">
    <property type="entry name" value="Cell division protein FtsQ/DivIB"/>
    <property type="match status" value="1"/>
</dbReference>
<evidence type="ECO:0000256" key="1">
    <source>
        <dbReference type="ARBA" id="ARBA00004370"/>
    </source>
</evidence>
<dbReference type="HAMAP" id="MF_00911">
    <property type="entry name" value="FtsQ_subfam"/>
    <property type="match status" value="1"/>
</dbReference>
<dbReference type="Proteomes" id="UP000440694">
    <property type="component" value="Unassembled WGS sequence"/>
</dbReference>
<comment type="similarity">
    <text evidence="9">Belongs to the FtsQ/DivIB family. FtsQ subfamily.</text>
</comment>
<comment type="caution">
    <text evidence="12">The sequence shown here is derived from an EMBL/GenBank/DDBJ whole genome shotgun (WGS) entry which is preliminary data.</text>
</comment>
<accession>A0A6I3KNY4</accession>
<evidence type="ECO:0000256" key="4">
    <source>
        <dbReference type="ARBA" id="ARBA00022618"/>
    </source>
</evidence>
<dbReference type="InterPro" id="IPR005548">
    <property type="entry name" value="Cell_div_FtsQ/DivIB_C"/>
</dbReference>
<feature type="region of interest" description="Disordered" evidence="10">
    <location>
        <begin position="92"/>
        <end position="113"/>
    </location>
</feature>
<evidence type="ECO:0000256" key="3">
    <source>
        <dbReference type="ARBA" id="ARBA00022519"/>
    </source>
</evidence>
<protein>
    <recommendedName>
        <fullName evidence="9">Cell division protein FtsQ</fullName>
    </recommendedName>
</protein>
<dbReference type="GO" id="GO:0005886">
    <property type="term" value="C:plasma membrane"/>
    <property type="evidence" value="ECO:0007669"/>
    <property type="project" value="UniProtKB-SubCell"/>
</dbReference>
<dbReference type="InterPro" id="IPR013685">
    <property type="entry name" value="POTRA_FtsQ_type"/>
</dbReference>
<dbReference type="InterPro" id="IPR034746">
    <property type="entry name" value="POTRA"/>
</dbReference>
<organism evidence="12 13">
    <name type="scientific">Hyphomicrobium album</name>
    <dbReference type="NCBI Taxonomy" id="2665159"/>
    <lineage>
        <taxon>Bacteria</taxon>
        <taxon>Pseudomonadati</taxon>
        <taxon>Pseudomonadota</taxon>
        <taxon>Alphaproteobacteria</taxon>
        <taxon>Hyphomicrobiales</taxon>
        <taxon>Hyphomicrobiaceae</taxon>
        <taxon>Hyphomicrobium</taxon>
    </lineage>
</organism>
<keyword evidence="3 9" id="KW-0997">Cell inner membrane</keyword>
<keyword evidence="8 9" id="KW-0131">Cell cycle</keyword>
<name>A0A6I3KNY4_9HYPH</name>
<keyword evidence="5 9" id="KW-0812">Transmembrane</keyword>
<dbReference type="InterPro" id="IPR026579">
    <property type="entry name" value="FtsQ"/>
</dbReference>
<keyword evidence="6 9" id="KW-1133">Transmembrane helix</keyword>
<dbReference type="Gene3D" id="3.10.20.310">
    <property type="entry name" value="membrane protein fhac"/>
    <property type="match status" value="1"/>
</dbReference>
<dbReference type="PANTHER" id="PTHR35851:SF1">
    <property type="entry name" value="CELL DIVISION PROTEIN FTSQ"/>
    <property type="match status" value="1"/>
</dbReference>
<dbReference type="GO" id="GO:0043093">
    <property type="term" value="P:FtsZ-dependent cytokinesis"/>
    <property type="evidence" value="ECO:0007669"/>
    <property type="project" value="UniProtKB-UniRule"/>
</dbReference>
<evidence type="ECO:0000256" key="7">
    <source>
        <dbReference type="ARBA" id="ARBA00023136"/>
    </source>
</evidence>
<evidence type="ECO:0000256" key="10">
    <source>
        <dbReference type="SAM" id="MobiDB-lite"/>
    </source>
</evidence>
<dbReference type="InterPro" id="IPR045335">
    <property type="entry name" value="FtsQ_C_sf"/>
</dbReference>
<evidence type="ECO:0000256" key="8">
    <source>
        <dbReference type="ARBA" id="ARBA00023306"/>
    </source>
</evidence>
<dbReference type="Pfam" id="PF03799">
    <property type="entry name" value="FtsQ_DivIB_C"/>
    <property type="match status" value="1"/>
</dbReference>
<dbReference type="EMBL" id="WMBQ01000002">
    <property type="protein sequence ID" value="MTD95467.1"/>
    <property type="molecule type" value="Genomic_DNA"/>
</dbReference>
<evidence type="ECO:0000313" key="13">
    <source>
        <dbReference type="Proteomes" id="UP000440694"/>
    </source>
</evidence>
<keyword evidence="7 9" id="KW-0472">Membrane</keyword>
<dbReference type="Pfam" id="PF08478">
    <property type="entry name" value="POTRA_1"/>
    <property type="match status" value="1"/>
</dbReference>
<dbReference type="GO" id="GO:0032153">
    <property type="term" value="C:cell division site"/>
    <property type="evidence" value="ECO:0007669"/>
    <property type="project" value="UniProtKB-UniRule"/>
</dbReference>
<comment type="subcellular location">
    <subcellularLocation>
        <location evidence="9">Cell inner membrane</location>
        <topology evidence="9">Single-pass type II membrane protein</topology>
    </subcellularLocation>
    <subcellularLocation>
        <location evidence="1">Membrane</location>
    </subcellularLocation>
    <text evidence="9">Localizes to the division septum.</text>
</comment>
<comment type="function">
    <text evidence="9">Essential cell division protein.</text>
</comment>
<feature type="domain" description="POTRA" evidence="11">
    <location>
        <begin position="168"/>
        <end position="236"/>
    </location>
</feature>
<gene>
    <name evidence="9" type="primary">ftsQ</name>
    <name evidence="12" type="ORF">GIW81_14100</name>
</gene>
<keyword evidence="4 9" id="KW-0132">Cell division</keyword>
<dbReference type="PROSITE" id="PS51779">
    <property type="entry name" value="POTRA"/>
    <property type="match status" value="1"/>
</dbReference>
<evidence type="ECO:0000256" key="6">
    <source>
        <dbReference type="ARBA" id="ARBA00022989"/>
    </source>
</evidence>
<evidence type="ECO:0000256" key="2">
    <source>
        <dbReference type="ARBA" id="ARBA00022475"/>
    </source>
</evidence>
<dbReference type="GO" id="GO:0090529">
    <property type="term" value="P:cell septum assembly"/>
    <property type="evidence" value="ECO:0007669"/>
    <property type="project" value="InterPro"/>
</dbReference>
<evidence type="ECO:0000313" key="12">
    <source>
        <dbReference type="EMBL" id="MTD95467.1"/>
    </source>
</evidence>
<reference evidence="12 13" key="1">
    <citation type="submission" date="2019-11" db="EMBL/GenBank/DDBJ databases">
        <title>Identification of a novel strain.</title>
        <authorList>
            <person name="Xu Q."/>
            <person name="Wang G."/>
        </authorList>
    </citation>
    <scope>NUCLEOTIDE SEQUENCE [LARGE SCALE GENOMIC DNA]</scope>
    <source>
        <strain evidence="13">xq</strain>
    </source>
</reference>
<sequence length="374" mass="40471">MPGRCQGGFSLRRHDRWGGGADLPRGQYAAGNDRDFVGTRAGAVRGLVLWRARAVVGRGRELQQVGGATEIGQQVPRAPALDPNATLFSTLTAPTRDESETPQPLTGVLPRRRRASKQAAYGRRLGVAVFTGLSGALAFSLLTDGGRQTRAVATFLPETQQVLQWTGLLVEQVTLTGQRFTADADVFAAIDIPNTGSLITFDAAAARTRIEALPWVQTATISRIYPASLEVRISERRPSALWINNGREYLVDGSGRVLSPLKSGTNVKLPRLSGAGAPEQAQALLELIVRFPRIAERFEMAERVGGRRWTLHLKDGVVVHLGSDREARAFAALSSPDELGNLLTSRNLVVDLRSRGRVTVRPASQQTATNQTQS</sequence>
<proteinExistence type="inferred from homology"/>
<evidence type="ECO:0000256" key="5">
    <source>
        <dbReference type="ARBA" id="ARBA00022692"/>
    </source>
</evidence>
<dbReference type="PANTHER" id="PTHR35851">
    <property type="entry name" value="CELL DIVISION PROTEIN FTSQ"/>
    <property type="match status" value="1"/>
</dbReference>